<dbReference type="EMBL" id="CP014143">
    <property type="protein sequence ID" value="AOS98410.1"/>
    <property type="molecule type" value="Genomic_DNA"/>
</dbReference>
<dbReference type="PATRIC" id="fig|1769779.3.peg.3018"/>
<proteinExistence type="predicted"/>
<dbReference type="AlphaFoldDB" id="A0A1C9WB83"/>
<organism evidence="1 2">
    <name type="scientific">Microbulbifer aggregans</name>
    <dbReference type="NCBI Taxonomy" id="1769779"/>
    <lineage>
        <taxon>Bacteria</taxon>
        <taxon>Pseudomonadati</taxon>
        <taxon>Pseudomonadota</taxon>
        <taxon>Gammaproteobacteria</taxon>
        <taxon>Cellvibrionales</taxon>
        <taxon>Microbulbiferaceae</taxon>
        <taxon>Microbulbifer</taxon>
    </lineage>
</organism>
<accession>A0A1C9WB83</accession>
<name>A0A1C9WB83_9GAMM</name>
<dbReference type="Proteomes" id="UP000095672">
    <property type="component" value="Chromosome"/>
</dbReference>
<keyword evidence="2" id="KW-1185">Reference proteome</keyword>
<sequence length="263" mass="29119">MGYSCGMGTFWGFTGLAHYWSPPCITITGNRATPLRGSARRLTLCTFCAGRFAPIFAHNAHKVSRPCCGRYASFRENNMKRIISITFTILAVSGCKTTSVKNDVDTAFQIAHLEYLGKKLYDAVLSEDGSSPYTSREQDLLEMSKDLVCEGKYKAVSVVDEKFETENIYLVLSPEKDSGVQFGRHLKFRFRLGTNDIVDVSPSTKTCLLVPAEGDSIPFSTHLVSNVPTEFHVFLSLYHEKPIYVSTSTGLWSVEAGKAALVK</sequence>
<reference evidence="2" key="1">
    <citation type="submission" date="2016-01" db="EMBL/GenBank/DDBJ databases">
        <title>Complete genome sequence of Microbulbifer sp. CCB-MM1, a halophile isolated from Matang Mangrove Forest, Perak.</title>
        <authorList>
            <person name="Moh T.H."/>
            <person name="Dinesh B."/>
            <person name="Lau N.-S."/>
            <person name="Go F."/>
            <person name="Alexander Chong S.-C."/>
        </authorList>
    </citation>
    <scope>NUCLEOTIDE SEQUENCE [LARGE SCALE GENOMIC DNA]</scope>
    <source>
        <strain evidence="2">CCB-MM1</strain>
    </source>
</reference>
<gene>
    <name evidence="1" type="ORF">AUP74_03044</name>
</gene>
<evidence type="ECO:0000313" key="2">
    <source>
        <dbReference type="Proteomes" id="UP000095672"/>
    </source>
</evidence>
<protein>
    <submittedName>
        <fullName evidence="1">Uncharacterized protein</fullName>
    </submittedName>
</protein>
<evidence type="ECO:0000313" key="1">
    <source>
        <dbReference type="EMBL" id="AOS98410.1"/>
    </source>
</evidence>
<dbReference type="KEGG" id="micc:AUP74_03044"/>